<feature type="domain" description="F-box" evidence="1">
    <location>
        <begin position="52"/>
        <end position="98"/>
    </location>
</feature>
<accession>A0A1X7VN71</accession>
<evidence type="ECO:0000259" key="1">
    <source>
        <dbReference type="PROSITE" id="PS50181"/>
    </source>
</evidence>
<dbReference type="SMART" id="SM00256">
    <property type="entry name" value="FBOX"/>
    <property type="match status" value="1"/>
</dbReference>
<dbReference type="InterPro" id="IPR036047">
    <property type="entry name" value="F-box-like_dom_sf"/>
</dbReference>
<organism evidence="2">
    <name type="scientific">Amphimedon queenslandica</name>
    <name type="common">Sponge</name>
    <dbReference type="NCBI Taxonomy" id="400682"/>
    <lineage>
        <taxon>Eukaryota</taxon>
        <taxon>Metazoa</taxon>
        <taxon>Porifera</taxon>
        <taxon>Demospongiae</taxon>
        <taxon>Heteroscleromorpha</taxon>
        <taxon>Haplosclerida</taxon>
        <taxon>Niphatidae</taxon>
        <taxon>Amphimedon</taxon>
    </lineage>
</organism>
<dbReference type="InterPro" id="IPR001810">
    <property type="entry name" value="F-box_dom"/>
</dbReference>
<evidence type="ECO:0000313" key="2">
    <source>
        <dbReference type="EnsemblMetazoa" id="Aqu2.1.41522_001"/>
    </source>
</evidence>
<name>A0A1X7VN71_AMPQE</name>
<dbReference type="InParanoid" id="A0A1X7VN71"/>
<dbReference type="AlphaFoldDB" id="A0A1X7VN71"/>
<sequence>MASQSYGCKRLKLDPEFVDEQPENGHKEQEHQVIPVHQLFSLDGPVKEDKEYSSLDSLPKEIIQEICMLLSLRDKMSLRLVNRQLYTICSDPYLWTNVFIDDAYHKINAPFVKSVLKTCHPHVQSLSLRGQLPFSLR</sequence>
<protein>
    <recommendedName>
        <fullName evidence="1">F-box domain-containing protein</fullName>
    </recommendedName>
</protein>
<dbReference type="PROSITE" id="PS50181">
    <property type="entry name" value="FBOX"/>
    <property type="match status" value="1"/>
</dbReference>
<proteinExistence type="predicted"/>
<reference evidence="2" key="1">
    <citation type="submission" date="2017-05" db="UniProtKB">
        <authorList>
            <consortium name="EnsemblMetazoa"/>
        </authorList>
    </citation>
    <scope>IDENTIFICATION</scope>
</reference>
<dbReference type="SUPFAM" id="SSF81383">
    <property type="entry name" value="F-box domain"/>
    <property type="match status" value="1"/>
</dbReference>
<dbReference type="Gene3D" id="1.20.1280.50">
    <property type="match status" value="1"/>
</dbReference>
<dbReference type="EnsemblMetazoa" id="Aqu2.1.41522_001">
    <property type="protein sequence ID" value="Aqu2.1.41522_001"/>
    <property type="gene ID" value="Aqu2.1.41522"/>
</dbReference>
<dbReference type="Pfam" id="PF12937">
    <property type="entry name" value="F-box-like"/>
    <property type="match status" value="1"/>
</dbReference>